<dbReference type="PANTHER" id="PTHR36923:SF3">
    <property type="entry name" value="FERREDOXIN"/>
    <property type="match status" value="1"/>
</dbReference>
<dbReference type="PANTHER" id="PTHR36923">
    <property type="entry name" value="FERREDOXIN"/>
    <property type="match status" value="1"/>
</dbReference>
<protein>
    <submittedName>
        <fullName evidence="8">Ferredoxin</fullName>
    </submittedName>
</protein>
<evidence type="ECO:0000256" key="1">
    <source>
        <dbReference type="ARBA" id="ARBA00001927"/>
    </source>
</evidence>
<dbReference type="GO" id="GO:0051538">
    <property type="term" value="F:3 iron, 4 sulfur cluster binding"/>
    <property type="evidence" value="ECO:0007669"/>
    <property type="project" value="UniProtKB-KW"/>
</dbReference>
<organism evidence="8 9">
    <name type="scientific">Nocardia otitidiscaviarum</name>
    <dbReference type="NCBI Taxonomy" id="1823"/>
    <lineage>
        <taxon>Bacteria</taxon>
        <taxon>Bacillati</taxon>
        <taxon>Actinomycetota</taxon>
        <taxon>Actinomycetes</taxon>
        <taxon>Mycobacteriales</taxon>
        <taxon>Nocardiaceae</taxon>
        <taxon>Nocardia</taxon>
    </lineage>
</organism>
<evidence type="ECO:0000256" key="4">
    <source>
        <dbReference type="ARBA" id="ARBA00022982"/>
    </source>
</evidence>
<keyword evidence="3" id="KW-0479">Metal-binding</keyword>
<keyword evidence="4" id="KW-0249">Electron transport</keyword>
<evidence type="ECO:0000256" key="6">
    <source>
        <dbReference type="ARBA" id="ARBA00023014"/>
    </source>
</evidence>
<name>A0A379JLP4_9NOCA</name>
<keyword evidence="6" id="KW-0411">Iron-sulfur</keyword>
<accession>A0A379JLP4</accession>
<dbReference type="STRING" id="1406858.GCA_000710895_06865"/>
<dbReference type="Gene3D" id="3.30.70.20">
    <property type="match status" value="1"/>
</dbReference>
<sequence length="63" mass="6508">MKVVVSRDLCVGHGLCEAVSDELFAVGDDGVARVLPAELSDAQGELAAQAVAACPSRALRLEQ</sequence>
<reference evidence="8 9" key="1">
    <citation type="submission" date="2018-06" db="EMBL/GenBank/DDBJ databases">
        <authorList>
            <consortium name="Pathogen Informatics"/>
            <person name="Doyle S."/>
        </authorList>
    </citation>
    <scope>NUCLEOTIDE SEQUENCE [LARGE SCALE GENOMIC DNA]</scope>
    <source>
        <strain evidence="8 9">NCTC1934</strain>
    </source>
</reference>
<keyword evidence="2" id="KW-0813">Transport</keyword>
<dbReference type="InterPro" id="IPR051269">
    <property type="entry name" value="Fe-S_cluster_ET"/>
</dbReference>
<dbReference type="Proteomes" id="UP000255467">
    <property type="component" value="Unassembled WGS sequence"/>
</dbReference>
<keyword evidence="5" id="KW-0408">Iron</keyword>
<evidence type="ECO:0000313" key="9">
    <source>
        <dbReference type="Proteomes" id="UP000255467"/>
    </source>
</evidence>
<gene>
    <name evidence="8" type="primary">fdx_3</name>
    <name evidence="8" type="ORF">NCTC1934_06636</name>
</gene>
<keyword evidence="7" id="KW-0003">3Fe-4S</keyword>
<proteinExistence type="predicted"/>
<dbReference type="AlphaFoldDB" id="A0A379JLP4"/>
<dbReference type="EMBL" id="UGRY01000007">
    <property type="protein sequence ID" value="SUD49284.1"/>
    <property type="molecule type" value="Genomic_DNA"/>
</dbReference>
<dbReference type="GO" id="GO:0046872">
    <property type="term" value="F:metal ion binding"/>
    <property type="evidence" value="ECO:0007669"/>
    <property type="project" value="UniProtKB-KW"/>
</dbReference>
<dbReference type="RefSeq" id="WP_039813144.1">
    <property type="nucleotide sequence ID" value="NZ_JADLRH010000003.1"/>
</dbReference>
<evidence type="ECO:0000256" key="2">
    <source>
        <dbReference type="ARBA" id="ARBA00022448"/>
    </source>
</evidence>
<dbReference type="Pfam" id="PF13459">
    <property type="entry name" value="Fer4_15"/>
    <property type="match status" value="1"/>
</dbReference>
<evidence type="ECO:0000313" key="8">
    <source>
        <dbReference type="EMBL" id="SUD49284.1"/>
    </source>
</evidence>
<keyword evidence="9" id="KW-1185">Reference proteome</keyword>
<comment type="cofactor">
    <cofactor evidence="1">
        <name>[3Fe-4S] cluster</name>
        <dbReference type="ChEBI" id="CHEBI:21137"/>
    </cofactor>
</comment>
<evidence type="ECO:0000256" key="7">
    <source>
        <dbReference type="ARBA" id="ARBA00023291"/>
    </source>
</evidence>
<dbReference type="SUPFAM" id="SSF54862">
    <property type="entry name" value="4Fe-4S ferredoxins"/>
    <property type="match status" value="1"/>
</dbReference>
<evidence type="ECO:0000256" key="3">
    <source>
        <dbReference type="ARBA" id="ARBA00022723"/>
    </source>
</evidence>
<evidence type="ECO:0000256" key="5">
    <source>
        <dbReference type="ARBA" id="ARBA00023004"/>
    </source>
</evidence>